<feature type="region of interest" description="Disordered" evidence="1">
    <location>
        <begin position="152"/>
        <end position="191"/>
    </location>
</feature>
<protein>
    <submittedName>
        <fullName evidence="2">Uncharacterized protein</fullName>
    </submittedName>
</protein>
<evidence type="ECO:0000313" key="3">
    <source>
        <dbReference type="Proteomes" id="UP000836404"/>
    </source>
</evidence>
<feature type="compositionally biased region" description="Basic and acidic residues" evidence="1">
    <location>
        <begin position="152"/>
        <end position="163"/>
    </location>
</feature>
<reference evidence="2 3" key="1">
    <citation type="submission" date="2020-10" db="EMBL/GenBank/DDBJ databases">
        <authorList>
            <person name="Sedaghatjoo S."/>
        </authorList>
    </citation>
    <scope>NUCLEOTIDE SEQUENCE [LARGE SCALE GENOMIC DNA]</scope>
    <source>
        <strain evidence="2 3">LLFL</strain>
    </source>
</reference>
<organism evidence="2 3">
    <name type="scientific">Tilletia laevis</name>
    <dbReference type="NCBI Taxonomy" id="157183"/>
    <lineage>
        <taxon>Eukaryota</taxon>
        <taxon>Fungi</taxon>
        <taxon>Dikarya</taxon>
        <taxon>Basidiomycota</taxon>
        <taxon>Ustilaginomycotina</taxon>
        <taxon>Exobasidiomycetes</taxon>
        <taxon>Tilletiales</taxon>
        <taxon>Tilletiaceae</taxon>
        <taxon>Tilletia</taxon>
    </lineage>
</organism>
<comment type="caution">
    <text evidence="2">The sequence shown here is derived from an EMBL/GenBank/DDBJ whole genome shotgun (WGS) entry which is preliminary data.</text>
</comment>
<keyword evidence="3" id="KW-1185">Reference proteome</keyword>
<feature type="non-terminal residue" evidence="2">
    <location>
        <position position="1"/>
    </location>
</feature>
<name>A0A9N8LYN6_9BASI</name>
<gene>
    <name evidence="2" type="ORF">JKILLFL_G5632</name>
</gene>
<dbReference type="Proteomes" id="UP000836404">
    <property type="component" value="Unassembled WGS sequence"/>
</dbReference>
<feature type="region of interest" description="Disordered" evidence="1">
    <location>
        <begin position="30"/>
        <end position="60"/>
    </location>
</feature>
<evidence type="ECO:0000313" key="2">
    <source>
        <dbReference type="EMBL" id="CAD6934289.1"/>
    </source>
</evidence>
<sequence length="191" mass="21678">EDGGDDAAKADWELWNDRTFGVIAFSCTKRTRKSEQTTQDHHGPRPKRSSSTCGRSSSLVSKSLPTILEAERQYEGLLKKPTSPIRNWIGEVEKMHDRPEDTEHGLSEQQRCVQILQHLPVQFRHVVRTQRTTSKWDDLRLSIYEEERALMREEEQDSKDRQDAAFAGFHSQQAPCGSKPGGAKSSPDSSN</sequence>
<evidence type="ECO:0000256" key="1">
    <source>
        <dbReference type="SAM" id="MobiDB-lite"/>
    </source>
</evidence>
<feature type="compositionally biased region" description="Basic and acidic residues" evidence="1">
    <location>
        <begin position="33"/>
        <end position="43"/>
    </location>
</feature>
<dbReference type="AlphaFoldDB" id="A0A9N8LYN6"/>
<accession>A0A9N8LYN6</accession>
<dbReference type="EMBL" id="CAJHJF010003312">
    <property type="protein sequence ID" value="CAD6934289.1"/>
    <property type="molecule type" value="Genomic_DNA"/>
</dbReference>
<proteinExistence type="predicted"/>
<feature type="compositionally biased region" description="Low complexity" evidence="1">
    <location>
        <begin position="49"/>
        <end position="60"/>
    </location>
</feature>